<sequence length="124" mass="13916">MAAMSFYLPLKFRDPKRRVSLTLPARPVTRCVSPGDIERYLSARGYRPFHVTMSCPPWYVAVLWFPPIGPDGGNLPSYHDRYVEGPQVSAHRLEDAIAAIARIEGRTSGEVLREIAVMAQMADE</sequence>
<proteinExistence type="predicted"/>
<organism evidence="1 2">
    <name type="scientific">Sorangium cellulosum</name>
    <name type="common">Polyangium cellulosum</name>
    <dbReference type="NCBI Taxonomy" id="56"/>
    <lineage>
        <taxon>Bacteria</taxon>
        <taxon>Pseudomonadati</taxon>
        <taxon>Myxococcota</taxon>
        <taxon>Polyangia</taxon>
        <taxon>Polyangiales</taxon>
        <taxon>Polyangiaceae</taxon>
        <taxon>Sorangium</taxon>
    </lineage>
</organism>
<dbReference type="AlphaFoldDB" id="A0A150R6Y6"/>
<dbReference type="EMBL" id="JEMB01003082">
    <property type="protein sequence ID" value="KYF75863.1"/>
    <property type="molecule type" value="Genomic_DNA"/>
</dbReference>
<comment type="caution">
    <text evidence="1">The sequence shown here is derived from an EMBL/GenBank/DDBJ whole genome shotgun (WGS) entry which is preliminary data.</text>
</comment>
<dbReference type="Proteomes" id="UP000075635">
    <property type="component" value="Unassembled WGS sequence"/>
</dbReference>
<protein>
    <submittedName>
        <fullName evidence="1">Uncharacterized protein</fullName>
    </submittedName>
</protein>
<reference evidence="1 2" key="1">
    <citation type="submission" date="2014-02" db="EMBL/GenBank/DDBJ databases">
        <title>The small core and large imbalanced accessory genome model reveals a collaborative survival strategy of Sorangium cellulosum strains in nature.</title>
        <authorList>
            <person name="Han K."/>
            <person name="Peng R."/>
            <person name="Blom J."/>
            <person name="Li Y.-Z."/>
        </authorList>
    </citation>
    <scope>NUCLEOTIDE SEQUENCE [LARGE SCALE GENOMIC DNA]</scope>
    <source>
        <strain evidence="1 2">So0011-07</strain>
    </source>
</reference>
<evidence type="ECO:0000313" key="1">
    <source>
        <dbReference type="EMBL" id="KYF75863.1"/>
    </source>
</evidence>
<name>A0A150R6Y6_SORCE</name>
<gene>
    <name evidence="1" type="ORF">BE17_28975</name>
</gene>
<evidence type="ECO:0000313" key="2">
    <source>
        <dbReference type="Proteomes" id="UP000075635"/>
    </source>
</evidence>
<accession>A0A150R6Y6</accession>